<dbReference type="Pfam" id="PF00743">
    <property type="entry name" value="FMO-like"/>
    <property type="match status" value="1"/>
</dbReference>
<dbReference type="PANTHER" id="PTHR42877">
    <property type="entry name" value="L-ORNITHINE N(5)-MONOOXYGENASE-RELATED"/>
    <property type="match status" value="1"/>
</dbReference>
<dbReference type="InterPro" id="IPR051209">
    <property type="entry name" value="FAD-bind_Monooxygenase_sf"/>
</dbReference>
<keyword evidence="3" id="KW-0274">FAD</keyword>
<dbReference type="Gene3D" id="3.50.50.60">
    <property type="entry name" value="FAD/NAD(P)-binding domain"/>
    <property type="match status" value="2"/>
</dbReference>
<keyword evidence="4" id="KW-0560">Oxidoreductase</keyword>
<dbReference type="InterPro" id="IPR036188">
    <property type="entry name" value="FAD/NAD-bd_sf"/>
</dbReference>
<comment type="similarity">
    <text evidence="1">Belongs to the FAD-binding monooxygenase family.</text>
</comment>
<dbReference type="AlphaFoldDB" id="A0A8K0PJ49"/>
<reference evidence="5" key="1">
    <citation type="submission" date="2021-07" db="EMBL/GenBank/DDBJ databases">
        <title>Elsinoe batatas strain:CRI-CJ2 Genome sequencing and assembly.</title>
        <authorList>
            <person name="Huang L."/>
        </authorList>
    </citation>
    <scope>NUCLEOTIDE SEQUENCE</scope>
    <source>
        <strain evidence="5">CRI-CJ2</strain>
    </source>
</reference>
<sequence>MASVDTGVLIIGGGSSGLATAIQLQRKLGHDDYIIIEKSTDVGGTWLANTYPGCGCDVASHFYSYSFALNPNWNRKYSMQPEIQTYFRNLALQYNLLPKVRFQSTVDQAVWHAESQTWLVTITNHRTKSTYTLRARAIVSGVGALSVPRQCDIPGHETFKGRLFHSAQWDNSFDWTNKDVVVIGNGCSATQFVPIISTTGPSKSPKTGPAKKVTQFSRQAHYLAERENPYYTKTWKNMMAYVPLAMRIVRFKHYYDMEKDFAGFYTQSGKRIRDDLAKENETYVKKMAPSKYWDALIPRHEIGCKRKVLDTDYLACLWRDNMELVPNDPIDHIVEDGVVTKSGRHVHADAIALAIGFQTNKMLFPMKIIGENGIGLEDHWNSTTSGSPAAYMGTLTAHFPNFFILMGPNTVTGHLSVIYTVECQILLTLALLKPILSAHRRSLLPSFLPSLSGNKAKPVTVAVTPEAATRDITNTHTLLKDFVWSSGCTSWALDPETGTNISMYHNYQWHYWLRSLFLRPGDFRYTLAEAEGQEGKGVRKVGERRYVVGFGWLYVRRAIWGAVVVAAAVWASREAGRRKLGWDVVGLVKEGWKGVRRAVVERV</sequence>
<keyword evidence="6" id="KW-1185">Reference proteome</keyword>
<dbReference type="InterPro" id="IPR020946">
    <property type="entry name" value="Flavin_mOase-like"/>
</dbReference>
<comment type="caution">
    <text evidence="5">The sequence shown here is derived from an EMBL/GenBank/DDBJ whole genome shotgun (WGS) entry which is preliminary data.</text>
</comment>
<dbReference type="GO" id="GO:0050661">
    <property type="term" value="F:NADP binding"/>
    <property type="evidence" value="ECO:0007669"/>
    <property type="project" value="InterPro"/>
</dbReference>
<gene>
    <name evidence="5" type="ORF">KVT40_004842</name>
</gene>
<evidence type="ECO:0000313" key="5">
    <source>
        <dbReference type="EMBL" id="KAG8627359.1"/>
    </source>
</evidence>
<protein>
    <submittedName>
        <fullName evidence="5">Uncharacterized protein</fullName>
    </submittedName>
</protein>
<evidence type="ECO:0000256" key="2">
    <source>
        <dbReference type="ARBA" id="ARBA00022630"/>
    </source>
</evidence>
<proteinExistence type="inferred from homology"/>
<name>A0A8K0PJ49_9PEZI</name>
<dbReference type="Proteomes" id="UP000809789">
    <property type="component" value="Unassembled WGS sequence"/>
</dbReference>
<dbReference type="EMBL" id="JAESVG020000005">
    <property type="protein sequence ID" value="KAG8627359.1"/>
    <property type="molecule type" value="Genomic_DNA"/>
</dbReference>
<dbReference type="PANTHER" id="PTHR42877:SF5">
    <property type="entry name" value="L-ORNITHINE N(5)-MONOOXYGENASE-RELATED"/>
    <property type="match status" value="1"/>
</dbReference>
<keyword evidence="2" id="KW-0285">Flavoprotein</keyword>
<evidence type="ECO:0000313" key="6">
    <source>
        <dbReference type="Proteomes" id="UP000809789"/>
    </source>
</evidence>
<evidence type="ECO:0000256" key="3">
    <source>
        <dbReference type="ARBA" id="ARBA00022827"/>
    </source>
</evidence>
<dbReference type="SUPFAM" id="SSF51905">
    <property type="entry name" value="FAD/NAD(P)-binding domain"/>
    <property type="match status" value="2"/>
</dbReference>
<evidence type="ECO:0000256" key="1">
    <source>
        <dbReference type="ARBA" id="ARBA00010139"/>
    </source>
</evidence>
<evidence type="ECO:0000256" key="4">
    <source>
        <dbReference type="ARBA" id="ARBA00023002"/>
    </source>
</evidence>
<organism evidence="5 6">
    <name type="scientific">Elsinoe batatas</name>
    <dbReference type="NCBI Taxonomy" id="2601811"/>
    <lineage>
        <taxon>Eukaryota</taxon>
        <taxon>Fungi</taxon>
        <taxon>Dikarya</taxon>
        <taxon>Ascomycota</taxon>
        <taxon>Pezizomycotina</taxon>
        <taxon>Dothideomycetes</taxon>
        <taxon>Dothideomycetidae</taxon>
        <taxon>Myriangiales</taxon>
        <taxon>Elsinoaceae</taxon>
        <taxon>Elsinoe</taxon>
    </lineage>
</organism>
<dbReference type="GO" id="GO:0050660">
    <property type="term" value="F:flavin adenine dinucleotide binding"/>
    <property type="evidence" value="ECO:0007669"/>
    <property type="project" value="InterPro"/>
</dbReference>
<dbReference type="PRINTS" id="PR00368">
    <property type="entry name" value="FADPNR"/>
</dbReference>
<dbReference type="OrthoDB" id="74360at2759"/>
<accession>A0A8K0PJ49</accession>
<dbReference type="GO" id="GO:0004499">
    <property type="term" value="F:N,N-dimethylaniline monooxygenase activity"/>
    <property type="evidence" value="ECO:0007669"/>
    <property type="project" value="InterPro"/>
</dbReference>